<keyword evidence="4" id="KW-1185">Reference proteome</keyword>
<dbReference type="EMBL" id="MU858059">
    <property type="protein sequence ID" value="KAK4217509.1"/>
    <property type="molecule type" value="Genomic_DNA"/>
</dbReference>
<dbReference type="PANTHER" id="PTHR47435:SF10">
    <property type="entry name" value="TIP ELONGATION ABERRANT PROTEIN 3"/>
    <property type="match status" value="1"/>
</dbReference>
<evidence type="ECO:0000256" key="2">
    <source>
        <dbReference type="ARBA" id="ARBA00023004"/>
    </source>
</evidence>
<proteinExistence type="predicted"/>
<reference evidence="3" key="2">
    <citation type="submission" date="2023-05" db="EMBL/GenBank/DDBJ databases">
        <authorList>
            <consortium name="Lawrence Berkeley National Laboratory"/>
            <person name="Steindorff A."/>
            <person name="Hensen N."/>
            <person name="Bonometti L."/>
            <person name="Westerberg I."/>
            <person name="Brannstrom I.O."/>
            <person name="Guillou S."/>
            <person name="Cros-Aarteil S."/>
            <person name="Calhoun S."/>
            <person name="Haridas S."/>
            <person name="Kuo A."/>
            <person name="Mondo S."/>
            <person name="Pangilinan J."/>
            <person name="Riley R."/>
            <person name="Labutti K."/>
            <person name="Andreopoulos B."/>
            <person name="Lipzen A."/>
            <person name="Chen C."/>
            <person name="Yanf M."/>
            <person name="Daum C."/>
            <person name="Ng V."/>
            <person name="Clum A."/>
            <person name="Ohm R."/>
            <person name="Martin F."/>
            <person name="Silar P."/>
            <person name="Natvig D."/>
            <person name="Lalanne C."/>
            <person name="Gautier V."/>
            <person name="Ament-Velasquez S.L."/>
            <person name="Kruys A."/>
            <person name="Hutchinson M.I."/>
            <person name="Powell A.J."/>
            <person name="Barry K."/>
            <person name="Miller A.N."/>
            <person name="Grigoriev I.V."/>
            <person name="Debuchy R."/>
            <person name="Gladieux P."/>
            <person name="Thoren M.H."/>
            <person name="Johannesson H."/>
        </authorList>
    </citation>
    <scope>NUCLEOTIDE SEQUENCE</scope>
    <source>
        <strain evidence="3">PSN293</strain>
    </source>
</reference>
<evidence type="ECO:0000313" key="3">
    <source>
        <dbReference type="EMBL" id="KAK4217509.1"/>
    </source>
</evidence>
<evidence type="ECO:0000256" key="1">
    <source>
        <dbReference type="ARBA" id="ARBA00022737"/>
    </source>
</evidence>
<accession>A0AAN7BBC4</accession>
<keyword evidence="2" id="KW-0408">Iron</keyword>
<dbReference type="AlphaFoldDB" id="A0AAN7BBC4"/>
<reference evidence="3" key="1">
    <citation type="journal article" date="2023" name="Mol. Phylogenet. Evol.">
        <title>Genome-scale phylogeny and comparative genomics of the fungal order Sordariales.</title>
        <authorList>
            <person name="Hensen N."/>
            <person name="Bonometti L."/>
            <person name="Westerberg I."/>
            <person name="Brannstrom I.O."/>
            <person name="Guillou S."/>
            <person name="Cros-Aarteil S."/>
            <person name="Calhoun S."/>
            <person name="Haridas S."/>
            <person name="Kuo A."/>
            <person name="Mondo S."/>
            <person name="Pangilinan J."/>
            <person name="Riley R."/>
            <person name="LaButti K."/>
            <person name="Andreopoulos B."/>
            <person name="Lipzen A."/>
            <person name="Chen C."/>
            <person name="Yan M."/>
            <person name="Daum C."/>
            <person name="Ng V."/>
            <person name="Clum A."/>
            <person name="Steindorff A."/>
            <person name="Ohm R.A."/>
            <person name="Martin F."/>
            <person name="Silar P."/>
            <person name="Natvig D.O."/>
            <person name="Lalanne C."/>
            <person name="Gautier V."/>
            <person name="Ament-Velasquez S.L."/>
            <person name="Kruys A."/>
            <person name="Hutchinson M.I."/>
            <person name="Powell A.J."/>
            <person name="Barry K."/>
            <person name="Miller A.N."/>
            <person name="Grigoriev I.V."/>
            <person name="Debuchy R."/>
            <person name="Gladieux P."/>
            <person name="Hiltunen Thoren M."/>
            <person name="Johannesson H."/>
        </authorList>
    </citation>
    <scope>NUCLEOTIDE SEQUENCE</scope>
    <source>
        <strain evidence="3">PSN293</strain>
    </source>
</reference>
<comment type="caution">
    <text evidence="3">The sequence shown here is derived from an EMBL/GenBank/DDBJ whole genome shotgun (WGS) entry which is preliminary data.</text>
</comment>
<organism evidence="3 4">
    <name type="scientific">Rhypophila decipiens</name>
    <dbReference type="NCBI Taxonomy" id="261697"/>
    <lineage>
        <taxon>Eukaryota</taxon>
        <taxon>Fungi</taxon>
        <taxon>Dikarya</taxon>
        <taxon>Ascomycota</taxon>
        <taxon>Pezizomycotina</taxon>
        <taxon>Sordariomycetes</taxon>
        <taxon>Sordariomycetidae</taxon>
        <taxon>Sordariales</taxon>
        <taxon>Naviculisporaceae</taxon>
        <taxon>Rhypophila</taxon>
    </lineage>
</organism>
<dbReference type="SUPFAM" id="SSF117281">
    <property type="entry name" value="Kelch motif"/>
    <property type="match status" value="1"/>
</dbReference>
<dbReference type="Proteomes" id="UP001301769">
    <property type="component" value="Unassembled WGS sequence"/>
</dbReference>
<dbReference type="Gene3D" id="2.120.10.80">
    <property type="entry name" value="Kelch-type beta propeller"/>
    <property type="match status" value="1"/>
</dbReference>
<evidence type="ECO:0000313" key="4">
    <source>
        <dbReference type="Proteomes" id="UP001301769"/>
    </source>
</evidence>
<dbReference type="InterPro" id="IPR015915">
    <property type="entry name" value="Kelch-typ_b-propeller"/>
</dbReference>
<dbReference type="GO" id="GO:0019760">
    <property type="term" value="P:glucosinolate metabolic process"/>
    <property type="evidence" value="ECO:0007669"/>
    <property type="project" value="UniProtKB-ARBA"/>
</dbReference>
<protein>
    <submittedName>
        <fullName evidence="3">Uncharacterized protein</fullName>
    </submittedName>
</protein>
<dbReference type="Pfam" id="PF24681">
    <property type="entry name" value="Kelch_KLHDC2_KLHL20_DRC7"/>
    <property type="match status" value="1"/>
</dbReference>
<keyword evidence="1" id="KW-0677">Repeat</keyword>
<dbReference type="PANTHER" id="PTHR47435">
    <property type="entry name" value="KELCH REPEAT PROTEIN (AFU_ORTHOLOGUE AFUA_5G12780)"/>
    <property type="match status" value="1"/>
</dbReference>
<sequence length="470" mass="50242">MAEVAAGVLVAEQVVATGVEAGVAAAAVATPTQPLKMCLEQLALPKTDEDVQALNRSHHTATVIGSKAYIFGGQDGTGNLCPADVYSVSLPTTANKTSPADAETTRTEYNCYKAPTSETLAPKPRQKHAACAQGKYLVIHGGVDAEGKPIDEDDNCLWLWDSESNQWSKLEGPTQLYKTLAPRYSHSLFFDVSQNFFVLYGGKTTSSSDTDPASTETWLYDLHAFAWTIVPATSSPAGPAIATAYLDSTLYTISTSAETGENSINYLYLQKSTVDREKPDSLVWKSIPFSNPSTTSAISSTPTDPTNPIVPPHRDGGAALVPLSTGYGRNYLVYMFGYSRTNDQEGAREYHSSIYTLQVPSTRNTLASAKDTVRNHLPGFLKSKTSPQGSGEWTWAPIDLVPVEVPTEKAVGGKTHPGPRSLFDGGSAASSCLGGKGVVFWGGENAKGEMESDGWVLRLAYGYADSARAE</sequence>
<name>A0AAN7BBC4_9PEZI</name>
<gene>
    <name evidence="3" type="ORF">QBC37DRAFT_307990</name>
</gene>